<evidence type="ECO:0000256" key="1">
    <source>
        <dbReference type="SAM" id="Phobius"/>
    </source>
</evidence>
<keyword evidence="1" id="KW-1133">Transmembrane helix</keyword>
<organism evidence="2 3">
    <name type="scientific">Pseudaquabacterium terrae</name>
    <dbReference type="NCBI Taxonomy" id="2732868"/>
    <lineage>
        <taxon>Bacteria</taxon>
        <taxon>Pseudomonadati</taxon>
        <taxon>Pseudomonadota</taxon>
        <taxon>Betaproteobacteria</taxon>
        <taxon>Burkholderiales</taxon>
        <taxon>Sphaerotilaceae</taxon>
        <taxon>Pseudaquabacterium</taxon>
    </lineage>
</organism>
<feature type="transmembrane region" description="Helical" evidence="1">
    <location>
        <begin position="6"/>
        <end position="26"/>
    </location>
</feature>
<name>A0ABX2EL66_9BURK</name>
<dbReference type="EMBL" id="JABRWJ010000006">
    <property type="protein sequence ID" value="NRF69346.1"/>
    <property type="molecule type" value="Genomic_DNA"/>
</dbReference>
<gene>
    <name evidence="2" type="ORF">HLB44_20310</name>
</gene>
<accession>A0ABX2EL66</accession>
<dbReference type="RefSeq" id="WP_173126043.1">
    <property type="nucleotide sequence ID" value="NZ_JABRWJ010000006.1"/>
</dbReference>
<keyword evidence="1" id="KW-0812">Transmembrane</keyword>
<protein>
    <submittedName>
        <fullName evidence="2">Uncharacterized protein</fullName>
    </submittedName>
</protein>
<dbReference type="Proteomes" id="UP000737171">
    <property type="component" value="Unassembled WGS sequence"/>
</dbReference>
<reference evidence="2 3" key="1">
    <citation type="submission" date="2020-05" db="EMBL/GenBank/DDBJ databases">
        <title>Aquincola sp. isolate from soil.</title>
        <authorList>
            <person name="Han J."/>
            <person name="Kim D.-U."/>
        </authorList>
    </citation>
    <scope>NUCLEOTIDE SEQUENCE [LARGE SCALE GENOMIC DNA]</scope>
    <source>
        <strain evidence="2 3">S2</strain>
    </source>
</reference>
<evidence type="ECO:0000313" key="2">
    <source>
        <dbReference type="EMBL" id="NRF69346.1"/>
    </source>
</evidence>
<keyword evidence="1" id="KW-0472">Membrane</keyword>
<keyword evidence="3" id="KW-1185">Reference proteome</keyword>
<proteinExistence type="predicted"/>
<evidence type="ECO:0000313" key="3">
    <source>
        <dbReference type="Proteomes" id="UP000737171"/>
    </source>
</evidence>
<comment type="caution">
    <text evidence="2">The sequence shown here is derived from an EMBL/GenBank/DDBJ whole genome shotgun (WGS) entry which is preliminary data.</text>
</comment>
<sequence>MTNSITHHAVAFSFAAFVTLGVLFGLNGLASSKYQSAHELAQATAELRA</sequence>